<dbReference type="GO" id="GO:0015807">
    <property type="term" value="P:L-amino acid transport"/>
    <property type="evidence" value="ECO:0007669"/>
    <property type="project" value="TreeGrafter"/>
</dbReference>
<comment type="similarity">
    <text evidence="1">Belongs to the ABC transporter superfamily.</text>
</comment>
<accession>A1RXS4</accession>
<sequence length="238" mass="26076">MPLLAVDSLSVGYNGMEVVSNVSFTLDKGEFLAVVGPNGSGKSTLLKGLFGLADVLGGKVLFDGRDITRLAPHKRSLMGMGYLPQTGNVFEELTGRENLVLAGYDLPREDFERRLEEVLDFLPEVRGFLNRKATTLSGGERQMLALAMQLVRKPSLIMFDEPSAALAPKVVEHVFERIRMLNKGLGITVILVEQDTRRALKIAEKALLLVSGRTRFYGDAGELLARKDLVALYLGIQG</sequence>
<dbReference type="PANTHER" id="PTHR43820:SF7">
    <property type="entry name" value="BRANCHED-CHAIN AMINO ACID TRANSPORT ATP-BINDING PROTEIN LIVF-RELATED"/>
    <property type="match status" value="1"/>
</dbReference>
<dbReference type="InterPro" id="IPR003593">
    <property type="entry name" value="AAA+_ATPase"/>
</dbReference>
<dbReference type="InterPro" id="IPR017871">
    <property type="entry name" value="ABC_transporter-like_CS"/>
</dbReference>
<dbReference type="PROSITE" id="PS50893">
    <property type="entry name" value="ABC_TRANSPORTER_2"/>
    <property type="match status" value="1"/>
</dbReference>
<evidence type="ECO:0000256" key="2">
    <source>
        <dbReference type="ARBA" id="ARBA00022448"/>
    </source>
</evidence>
<keyword evidence="5" id="KW-0029">Amino-acid transport</keyword>
<feature type="domain" description="ABC transporter" evidence="6">
    <location>
        <begin position="4"/>
        <end position="236"/>
    </location>
</feature>
<organism evidence="7 8">
    <name type="scientific">Thermofilum pendens (strain DSM 2475 / Hrk 5)</name>
    <dbReference type="NCBI Taxonomy" id="368408"/>
    <lineage>
        <taxon>Archaea</taxon>
        <taxon>Thermoproteota</taxon>
        <taxon>Thermoprotei</taxon>
        <taxon>Thermofilales</taxon>
        <taxon>Thermofilaceae</taxon>
        <taxon>Thermofilum</taxon>
    </lineage>
</organism>
<dbReference type="SUPFAM" id="SSF52540">
    <property type="entry name" value="P-loop containing nucleoside triphosphate hydrolases"/>
    <property type="match status" value="1"/>
</dbReference>
<dbReference type="PROSITE" id="PS00211">
    <property type="entry name" value="ABC_TRANSPORTER_1"/>
    <property type="match status" value="1"/>
</dbReference>
<dbReference type="HOGENOM" id="CLU_000604_1_2_2"/>
<evidence type="ECO:0000313" key="8">
    <source>
        <dbReference type="Proteomes" id="UP000000641"/>
    </source>
</evidence>
<dbReference type="KEGG" id="tpe:Tpen_0599"/>
<evidence type="ECO:0000256" key="5">
    <source>
        <dbReference type="ARBA" id="ARBA00022970"/>
    </source>
</evidence>
<gene>
    <name evidence="7" type="ordered locus">Tpen_0599</name>
</gene>
<dbReference type="GO" id="GO:0005524">
    <property type="term" value="F:ATP binding"/>
    <property type="evidence" value="ECO:0007669"/>
    <property type="project" value="UniProtKB-KW"/>
</dbReference>
<dbReference type="PANTHER" id="PTHR43820">
    <property type="entry name" value="HIGH-AFFINITY BRANCHED-CHAIN AMINO ACID TRANSPORT ATP-BINDING PROTEIN LIVF"/>
    <property type="match status" value="1"/>
</dbReference>
<dbReference type="InterPro" id="IPR003439">
    <property type="entry name" value="ABC_transporter-like_ATP-bd"/>
</dbReference>
<keyword evidence="3" id="KW-0547">Nucleotide-binding</keyword>
<dbReference type="InterPro" id="IPR027417">
    <property type="entry name" value="P-loop_NTPase"/>
</dbReference>
<protein>
    <submittedName>
        <fullName evidence="7">ABC transporter related</fullName>
    </submittedName>
</protein>
<keyword evidence="2" id="KW-0813">Transport</keyword>
<evidence type="ECO:0000313" key="7">
    <source>
        <dbReference type="EMBL" id="ABL78004.1"/>
    </source>
</evidence>
<dbReference type="Gene3D" id="3.40.50.300">
    <property type="entry name" value="P-loop containing nucleotide triphosphate hydrolases"/>
    <property type="match status" value="1"/>
</dbReference>
<dbReference type="GO" id="GO:0015658">
    <property type="term" value="F:branched-chain amino acid transmembrane transporter activity"/>
    <property type="evidence" value="ECO:0007669"/>
    <property type="project" value="TreeGrafter"/>
</dbReference>
<evidence type="ECO:0000256" key="4">
    <source>
        <dbReference type="ARBA" id="ARBA00022840"/>
    </source>
</evidence>
<dbReference type="STRING" id="368408.Tpen_0599"/>
<dbReference type="GO" id="GO:0016887">
    <property type="term" value="F:ATP hydrolysis activity"/>
    <property type="evidence" value="ECO:0007669"/>
    <property type="project" value="InterPro"/>
</dbReference>
<dbReference type="RefSeq" id="WP_011752269.1">
    <property type="nucleotide sequence ID" value="NC_008698.1"/>
</dbReference>
<dbReference type="CDD" id="cd03224">
    <property type="entry name" value="ABC_TM1139_LivF_branched"/>
    <property type="match status" value="1"/>
</dbReference>
<dbReference type="SMART" id="SM00382">
    <property type="entry name" value="AAA"/>
    <property type="match status" value="1"/>
</dbReference>
<dbReference type="Pfam" id="PF00005">
    <property type="entry name" value="ABC_tran"/>
    <property type="match status" value="1"/>
</dbReference>
<dbReference type="GeneID" id="4601239"/>
<dbReference type="EMBL" id="CP000505">
    <property type="protein sequence ID" value="ABL78004.1"/>
    <property type="molecule type" value="Genomic_DNA"/>
</dbReference>
<reference evidence="8" key="1">
    <citation type="journal article" date="2008" name="J. Bacteriol.">
        <title>Genome sequence of Thermofilum pendens reveals an exceptional loss of biosynthetic pathways without genome reduction.</title>
        <authorList>
            <person name="Anderson I."/>
            <person name="Rodriguez J."/>
            <person name="Susanti D."/>
            <person name="Porat I."/>
            <person name="Reich C."/>
            <person name="Ulrich L.E."/>
            <person name="Elkins J.G."/>
            <person name="Mavromatis K."/>
            <person name="Lykidis A."/>
            <person name="Kim E."/>
            <person name="Thompson L.S."/>
            <person name="Nolan M."/>
            <person name="Land M."/>
            <person name="Copeland A."/>
            <person name="Lapidus A."/>
            <person name="Lucas S."/>
            <person name="Detter C."/>
            <person name="Zhulin I.B."/>
            <person name="Olsen G.J."/>
            <person name="Whitman W."/>
            <person name="Mukhopadhyay B."/>
            <person name="Bristow J."/>
            <person name="Kyrpides N."/>
        </authorList>
    </citation>
    <scope>NUCLEOTIDE SEQUENCE [LARGE SCALE GENOMIC DNA]</scope>
    <source>
        <strain evidence="8">DSM 2475 / Hrk 5</strain>
    </source>
</reference>
<keyword evidence="8" id="KW-1185">Reference proteome</keyword>
<evidence type="ECO:0000256" key="1">
    <source>
        <dbReference type="ARBA" id="ARBA00005417"/>
    </source>
</evidence>
<dbReference type="eggNOG" id="arCOG00924">
    <property type="taxonomic scope" value="Archaea"/>
</dbReference>
<dbReference type="Proteomes" id="UP000000641">
    <property type="component" value="Chromosome"/>
</dbReference>
<keyword evidence="4" id="KW-0067">ATP-binding</keyword>
<dbReference type="AlphaFoldDB" id="A1RXS4"/>
<dbReference type="InterPro" id="IPR052156">
    <property type="entry name" value="BCAA_Transport_ATP-bd_LivF"/>
</dbReference>
<proteinExistence type="inferred from homology"/>
<name>A1RXS4_THEPD</name>
<dbReference type="EnsemblBacteria" id="ABL78004">
    <property type="protein sequence ID" value="ABL78004"/>
    <property type="gene ID" value="Tpen_0599"/>
</dbReference>
<evidence type="ECO:0000256" key="3">
    <source>
        <dbReference type="ARBA" id="ARBA00022741"/>
    </source>
</evidence>
<evidence type="ECO:0000259" key="6">
    <source>
        <dbReference type="PROSITE" id="PS50893"/>
    </source>
</evidence>